<dbReference type="RefSeq" id="WP_203939231.1">
    <property type="nucleotide sequence ID" value="NZ_BAAAGJ010000002.1"/>
</dbReference>
<protein>
    <submittedName>
        <fullName evidence="3">Uncharacterized protein</fullName>
    </submittedName>
</protein>
<sequence>MTVRQRHLVIAATLTVLAGAGLATIAYLMLEDAAGQQVWIVGIVRGIVAIVLSKTGFKIGLALVIGAIGGAAWIRKRRSDRAEPQVEAESQLDEPARR</sequence>
<organism evidence="3 4">
    <name type="scientific">Spirilliplanes yamanashiensis</name>
    <dbReference type="NCBI Taxonomy" id="42233"/>
    <lineage>
        <taxon>Bacteria</taxon>
        <taxon>Bacillati</taxon>
        <taxon>Actinomycetota</taxon>
        <taxon>Actinomycetes</taxon>
        <taxon>Micromonosporales</taxon>
        <taxon>Micromonosporaceae</taxon>
        <taxon>Spirilliplanes</taxon>
    </lineage>
</organism>
<reference evidence="3" key="1">
    <citation type="submission" date="2021-01" db="EMBL/GenBank/DDBJ databases">
        <title>Whole genome shotgun sequence of Spirilliplanes yamanashiensis NBRC 15828.</title>
        <authorList>
            <person name="Komaki H."/>
            <person name="Tamura T."/>
        </authorList>
    </citation>
    <scope>NUCLEOTIDE SEQUENCE</scope>
    <source>
        <strain evidence="3">NBRC 15828</strain>
    </source>
</reference>
<evidence type="ECO:0000313" key="4">
    <source>
        <dbReference type="Proteomes" id="UP000652013"/>
    </source>
</evidence>
<gene>
    <name evidence="3" type="ORF">Sya03_33430</name>
</gene>
<comment type="caution">
    <text evidence="3">The sequence shown here is derived from an EMBL/GenBank/DDBJ whole genome shotgun (WGS) entry which is preliminary data.</text>
</comment>
<keyword evidence="2" id="KW-0812">Transmembrane</keyword>
<evidence type="ECO:0000313" key="3">
    <source>
        <dbReference type="EMBL" id="GIJ03991.1"/>
    </source>
</evidence>
<evidence type="ECO:0000256" key="1">
    <source>
        <dbReference type="SAM" id="MobiDB-lite"/>
    </source>
</evidence>
<proteinExistence type="predicted"/>
<dbReference type="EMBL" id="BOOY01000025">
    <property type="protein sequence ID" value="GIJ03991.1"/>
    <property type="molecule type" value="Genomic_DNA"/>
</dbReference>
<keyword evidence="2" id="KW-1133">Transmembrane helix</keyword>
<feature type="region of interest" description="Disordered" evidence="1">
    <location>
        <begin position="77"/>
        <end position="98"/>
    </location>
</feature>
<keyword evidence="4" id="KW-1185">Reference proteome</keyword>
<evidence type="ECO:0000256" key="2">
    <source>
        <dbReference type="SAM" id="Phobius"/>
    </source>
</evidence>
<accession>A0A8J3Y8K7</accession>
<dbReference type="AlphaFoldDB" id="A0A8J3Y8K7"/>
<dbReference type="Proteomes" id="UP000652013">
    <property type="component" value="Unassembled WGS sequence"/>
</dbReference>
<name>A0A8J3Y8K7_9ACTN</name>
<keyword evidence="2" id="KW-0472">Membrane</keyword>
<feature type="transmembrane region" description="Helical" evidence="2">
    <location>
        <begin position="47"/>
        <end position="74"/>
    </location>
</feature>